<dbReference type="EMBL" id="CM037162">
    <property type="protein sequence ID" value="KAH7864547.1"/>
    <property type="molecule type" value="Genomic_DNA"/>
</dbReference>
<comment type="caution">
    <text evidence="1">The sequence shown here is derived from an EMBL/GenBank/DDBJ whole genome shotgun (WGS) entry which is preliminary data.</text>
</comment>
<protein>
    <submittedName>
        <fullName evidence="1">Uncharacterized protein</fullName>
    </submittedName>
</protein>
<name>A0ACB7ZG80_9ERIC</name>
<organism evidence="1 2">
    <name type="scientific">Vaccinium darrowii</name>
    <dbReference type="NCBI Taxonomy" id="229202"/>
    <lineage>
        <taxon>Eukaryota</taxon>
        <taxon>Viridiplantae</taxon>
        <taxon>Streptophyta</taxon>
        <taxon>Embryophyta</taxon>
        <taxon>Tracheophyta</taxon>
        <taxon>Spermatophyta</taxon>
        <taxon>Magnoliopsida</taxon>
        <taxon>eudicotyledons</taxon>
        <taxon>Gunneridae</taxon>
        <taxon>Pentapetalae</taxon>
        <taxon>asterids</taxon>
        <taxon>Ericales</taxon>
        <taxon>Ericaceae</taxon>
        <taxon>Vaccinioideae</taxon>
        <taxon>Vaccinieae</taxon>
        <taxon>Vaccinium</taxon>
    </lineage>
</organism>
<dbReference type="Proteomes" id="UP000828048">
    <property type="component" value="Chromosome 12"/>
</dbReference>
<evidence type="ECO:0000313" key="1">
    <source>
        <dbReference type="EMBL" id="KAH7864547.1"/>
    </source>
</evidence>
<sequence length="938" mass="103169">MDEFSTLARDFGYRPQGKSAPMAPPSKSNSGGVRFTDDVDRFSDVFGGPPKYNTNSNNSKSASSLSDFDYDTIFNNSKANDYPRSKPATTTSPVYDKPVYDEDIFDGLPGLKSKPMSSSARYDDDVFASISSPKNQNRSQKQSGGFDDLIGNLGRTKKNEAKNSRSSGGFDDLLPGFGSNRPLSEATRVQKTTFNATKPASAVKDDPFVVLESNSKPTVSSPQLYADPLEEISKPSNSGNTKVSGSSIGGGVFDDIGPLDGFGKSFPASSSGIENNVKDGSPSRTGSNIGRSQTSSSAETIGKSSFKDSGRHSQKMYTNNFQESNVFDMPSVSADALKSVGQTVSASRVNAKSSEKNSQVEGVFPGSHESIPSDDIWITVSEVPLLTQPTRAPPPSRPPPPIPGRASKSVGGFSTSTARKKGTESSSSANRFGLYSQSPKPNRPPVKSPVGSQVDELEDFAMGRARSNDDESEEVNTNSSVAAASAAAMKEAMDRAEAKFRHAKEVREREYAKTSRSKESVQLEKDEQAMPDDQEREYRENSERLDHERLLREEEEREQRKLEKEREKTREIEREREKAKQAVERATREARGRAAVDARERAAAEVRLKSERAAVQRAQSEARERAATDAKERAEKAAADARERVNLETRDKEAKEKATAAAARAEAEARRRVERAAVERAAAEARERAAAEARDRAAAAARMNQQKNDNDLESFFNVGSRPSSAPRPRENSSFQDPMPDPRFQNKGGPEGTRKTSSVGASSNVRKPSPSTTIVDDLSSIFGAAPSPGQFQDVEGETEERRRARLERHQRTQERAAKALAEKNQRDLQTQRDQDERHRIAETLDVEIKRWAAGKEGNLRALLSTMQYVLWPECGWQPVSLTDLITGASVKKVYRKATLCIHPDKVQQKGATLQQKYIAEKVFDLLKEAWNKFNSEELF</sequence>
<evidence type="ECO:0000313" key="2">
    <source>
        <dbReference type="Proteomes" id="UP000828048"/>
    </source>
</evidence>
<proteinExistence type="predicted"/>
<reference evidence="1 2" key="1">
    <citation type="journal article" date="2021" name="Hortic Res">
        <title>High-quality reference genome and annotation aids understanding of berry development for evergreen blueberry (Vaccinium darrowii).</title>
        <authorList>
            <person name="Yu J."/>
            <person name="Hulse-Kemp A.M."/>
            <person name="Babiker E."/>
            <person name="Staton M."/>
        </authorList>
    </citation>
    <scope>NUCLEOTIDE SEQUENCE [LARGE SCALE GENOMIC DNA]</scope>
    <source>
        <strain evidence="2">cv. NJ 8807/NJ 8810</strain>
        <tissue evidence="1">Young leaf</tissue>
    </source>
</reference>
<keyword evidence="2" id="KW-1185">Reference proteome</keyword>
<accession>A0ACB7ZG80</accession>
<gene>
    <name evidence="1" type="ORF">Vadar_030847</name>
</gene>